<gene>
    <name evidence="4" type="ORF">GPM918_LOCUS6972</name>
    <name evidence="5" type="ORF">OVA965_LOCUS35009</name>
    <name evidence="6" type="ORF">SRO942_LOCUS6972</name>
    <name evidence="7" type="ORF">TMI583_LOCUS35965</name>
</gene>
<dbReference type="Proteomes" id="UP000681722">
    <property type="component" value="Unassembled WGS sequence"/>
</dbReference>
<dbReference type="InterPro" id="IPR042460">
    <property type="entry name" value="DCN1-like_PONY"/>
</dbReference>
<feature type="compositionally biased region" description="Polar residues" evidence="2">
    <location>
        <begin position="1"/>
        <end position="24"/>
    </location>
</feature>
<dbReference type="GO" id="GO:2000436">
    <property type="term" value="P:positive regulation of protein neddylation"/>
    <property type="evidence" value="ECO:0007669"/>
    <property type="project" value="UniProtKB-ARBA"/>
</dbReference>
<dbReference type="GO" id="GO:0097602">
    <property type="term" value="F:cullin family protein binding"/>
    <property type="evidence" value="ECO:0007669"/>
    <property type="project" value="TreeGrafter"/>
</dbReference>
<dbReference type="PANTHER" id="PTHR12281:SF31">
    <property type="entry name" value="DCN1-LIKE PROTEIN 3"/>
    <property type="match status" value="1"/>
</dbReference>
<dbReference type="FunFam" id="1.10.238.200:FF:000003">
    <property type="entry name" value="DCN1-like protein 3"/>
    <property type="match status" value="1"/>
</dbReference>
<evidence type="ECO:0000256" key="1">
    <source>
        <dbReference type="RuleBase" id="RU410713"/>
    </source>
</evidence>
<dbReference type="Proteomes" id="UP000682733">
    <property type="component" value="Unassembled WGS sequence"/>
</dbReference>
<dbReference type="Proteomes" id="UP000663829">
    <property type="component" value="Unassembled WGS sequence"/>
</dbReference>
<feature type="region of interest" description="Disordered" evidence="2">
    <location>
        <begin position="1"/>
        <end position="26"/>
    </location>
</feature>
<feature type="region of interest" description="Disordered" evidence="2">
    <location>
        <begin position="53"/>
        <end position="81"/>
    </location>
</feature>
<dbReference type="EMBL" id="CAJNOQ010001107">
    <property type="protein sequence ID" value="CAF0868510.1"/>
    <property type="molecule type" value="Genomic_DNA"/>
</dbReference>
<keyword evidence="8" id="KW-1185">Reference proteome</keyword>
<dbReference type="GO" id="GO:0000151">
    <property type="term" value="C:ubiquitin ligase complex"/>
    <property type="evidence" value="ECO:0007669"/>
    <property type="project" value="TreeGrafter"/>
</dbReference>
<dbReference type="AlphaFoldDB" id="A0A813X060"/>
<dbReference type="GO" id="GO:0045116">
    <property type="term" value="P:protein neddylation"/>
    <property type="evidence" value="ECO:0007669"/>
    <property type="project" value="TreeGrafter"/>
</dbReference>
<organism evidence="4 8">
    <name type="scientific">Didymodactylos carnosus</name>
    <dbReference type="NCBI Taxonomy" id="1234261"/>
    <lineage>
        <taxon>Eukaryota</taxon>
        <taxon>Metazoa</taxon>
        <taxon>Spiralia</taxon>
        <taxon>Gnathifera</taxon>
        <taxon>Rotifera</taxon>
        <taxon>Eurotatoria</taxon>
        <taxon>Bdelloidea</taxon>
        <taxon>Philodinida</taxon>
        <taxon>Philodinidae</taxon>
        <taxon>Didymodactylos</taxon>
    </lineage>
</organism>
<dbReference type="Pfam" id="PF03556">
    <property type="entry name" value="Cullin_binding"/>
    <property type="match status" value="1"/>
</dbReference>
<dbReference type="OrthoDB" id="27198at2759"/>
<dbReference type="EMBL" id="CAJOBC010001107">
    <property type="protein sequence ID" value="CAF3655962.1"/>
    <property type="molecule type" value="Genomic_DNA"/>
</dbReference>
<dbReference type="Gene3D" id="1.10.238.200">
    <property type="entry name" value="Cullin, PONY binding domain"/>
    <property type="match status" value="1"/>
</dbReference>
<evidence type="ECO:0000256" key="2">
    <source>
        <dbReference type="SAM" id="MobiDB-lite"/>
    </source>
</evidence>
<accession>A0A813X060</accession>
<evidence type="ECO:0000313" key="5">
    <source>
        <dbReference type="EMBL" id="CAF1455362.1"/>
    </source>
</evidence>
<reference evidence="4" key="1">
    <citation type="submission" date="2021-02" db="EMBL/GenBank/DDBJ databases">
        <authorList>
            <person name="Nowell W R."/>
        </authorList>
    </citation>
    <scope>NUCLEOTIDE SEQUENCE</scope>
</reference>
<protein>
    <recommendedName>
        <fullName evidence="1">Defective in cullin neddylation protein</fullName>
    </recommendedName>
</protein>
<dbReference type="InterPro" id="IPR005176">
    <property type="entry name" value="PONY_dom"/>
</dbReference>
<dbReference type="PROSITE" id="PS51229">
    <property type="entry name" value="DCUN1"/>
    <property type="match status" value="1"/>
</dbReference>
<evidence type="ECO:0000313" key="6">
    <source>
        <dbReference type="EMBL" id="CAF3655962.1"/>
    </source>
</evidence>
<comment type="caution">
    <text evidence="4">The sequence shown here is derived from an EMBL/GenBank/DDBJ whole genome shotgun (WGS) entry which is preliminary data.</text>
</comment>
<evidence type="ECO:0000259" key="3">
    <source>
        <dbReference type="PROSITE" id="PS51229"/>
    </source>
</evidence>
<feature type="domain" description="DCUN1" evidence="3">
    <location>
        <begin position="121"/>
        <end position="320"/>
    </location>
</feature>
<evidence type="ECO:0000313" key="8">
    <source>
        <dbReference type="Proteomes" id="UP000663829"/>
    </source>
</evidence>
<dbReference type="Gene3D" id="1.10.238.10">
    <property type="entry name" value="EF-hand"/>
    <property type="match status" value="1"/>
</dbReference>
<dbReference type="GO" id="GO:0031624">
    <property type="term" value="F:ubiquitin conjugating enzyme binding"/>
    <property type="evidence" value="ECO:0007669"/>
    <property type="project" value="TreeGrafter"/>
</dbReference>
<dbReference type="PANTHER" id="PTHR12281">
    <property type="entry name" value="RP42 RELATED"/>
    <property type="match status" value="1"/>
</dbReference>
<name>A0A813X060_9BILA</name>
<evidence type="ECO:0000313" key="4">
    <source>
        <dbReference type="EMBL" id="CAF0868510.1"/>
    </source>
</evidence>
<dbReference type="EMBL" id="CAJNOK010030033">
    <property type="protein sequence ID" value="CAF1455362.1"/>
    <property type="molecule type" value="Genomic_DNA"/>
</dbReference>
<dbReference type="InterPro" id="IPR014764">
    <property type="entry name" value="DCN-prot"/>
</dbReference>
<comment type="function">
    <text evidence="1">Neddylation of cullins play an essential role in the regulation of SCF-type complexes activity.</text>
</comment>
<dbReference type="EMBL" id="CAJOBA010051884">
    <property type="protein sequence ID" value="CAF4249480.1"/>
    <property type="molecule type" value="Genomic_DNA"/>
</dbReference>
<feature type="compositionally biased region" description="Polar residues" evidence="2">
    <location>
        <begin position="53"/>
        <end position="70"/>
    </location>
</feature>
<sequence length="334" mass="39496">MGQYLDKSSGQMSKSTPTNSFSTTHVKKKAKNDLYEFNSATKTLLSHLNHNSSFNQRNSLQQRSTNSTISRVHHHQPKTQLEPRRDMPIHKIPELLAKITCHISQSSDKYSSLEHTTTVELSDQRIEILFQTYCNERGTDKTIDIDGIIKFCYDLQLNPESFEILVLAWIFRAQQMYHFTHAEFTGGFKTMKCDNINDLRVKLCTYIEQELLTNDYLFYKDFYSWTYYFGLDRSNGQRNLGVDIACCLWRLIYSQRKQPPSILDSWLNYLEHVQTHIKVITFDTWNVWPQFSKYIENNLDNYDDSEAWPCLFDEFVDYERQNKQQTEIENIMTT</sequence>
<proteinExistence type="predicted"/>
<dbReference type="GO" id="GO:0032182">
    <property type="term" value="F:ubiquitin-like protein binding"/>
    <property type="evidence" value="ECO:0007669"/>
    <property type="project" value="TreeGrafter"/>
</dbReference>
<dbReference type="Proteomes" id="UP000677228">
    <property type="component" value="Unassembled WGS sequence"/>
</dbReference>
<dbReference type="GO" id="GO:0005886">
    <property type="term" value="C:plasma membrane"/>
    <property type="evidence" value="ECO:0007669"/>
    <property type="project" value="UniProtKB-ARBA"/>
</dbReference>
<evidence type="ECO:0000313" key="7">
    <source>
        <dbReference type="EMBL" id="CAF4249480.1"/>
    </source>
</evidence>